<accession>A0AAN7SCC4</accession>
<dbReference type="Pfam" id="PF01395">
    <property type="entry name" value="PBP_GOBP"/>
    <property type="match status" value="1"/>
</dbReference>
<dbReference type="GO" id="GO:0005549">
    <property type="term" value="F:odorant binding"/>
    <property type="evidence" value="ECO:0007669"/>
    <property type="project" value="InterPro"/>
</dbReference>
<dbReference type="InterPro" id="IPR006170">
    <property type="entry name" value="PBP/GOBP"/>
</dbReference>
<name>A0AAN7SCC4_9COLE</name>
<keyword evidence="3" id="KW-1185">Reference proteome</keyword>
<evidence type="ECO:0000313" key="2">
    <source>
        <dbReference type="EMBL" id="KAK4873962.1"/>
    </source>
</evidence>
<gene>
    <name evidence="2" type="ORF">RN001_013322</name>
</gene>
<dbReference type="EMBL" id="JARPUR010000006">
    <property type="protein sequence ID" value="KAK4873962.1"/>
    <property type="molecule type" value="Genomic_DNA"/>
</dbReference>
<protein>
    <submittedName>
        <fullName evidence="2">Uncharacterized protein</fullName>
    </submittedName>
</protein>
<dbReference type="Proteomes" id="UP001353858">
    <property type="component" value="Unassembled WGS sequence"/>
</dbReference>
<proteinExistence type="predicted"/>
<evidence type="ECO:0000256" key="1">
    <source>
        <dbReference type="SAM" id="SignalP"/>
    </source>
</evidence>
<feature type="signal peptide" evidence="1">
    <location>
        <begin position="1"/>
        <end position="20"/>
    </location>
</feature>
<dbReference type="AlphaFoldDB" id="A0AAN7SCC4"/>
<sequence length="152" mass="17475">MIFQLTSVLFLSACLNQVAYFEVTNLGLDKGDLICIPKLNITIDQIYAIVNKINVINPDDEFAKKYVRCWMFAQGITDGEGNLNLDVYKIWYTTSGYVYMRKDNVEKYKIEDRGINFDKAVMDCQTQLGFTLNVKEKEPHLYICMMNSIGAL</sequence>
<evidence type="ECO:0000313" key="3">
    <source>
        <dbReference type="Proteomes" id="UP001353858"/>
    </source>
</evidence>
<dbReference type="InterPro" id="IPR036728">
    <property type="entry name" value="PBP_GOBP_sf"/>
</dbReference>
<dbReference type="Gene3D" id="1.10.238.20">
    <property type="entry name" value="Pheromone/general odorant binding protein domain"/>
    <property type="match status" value="1"/>
</dbReference>
<organism evidence="2 3">
    <name type="scientific">Aquatica leii</name>
    <dbReference type="NCBI Taxonomy" id="1421715"/>
    <lineage>
        <taxon>Eukaryota</taxon>
        <taxon>Metazoa</taxon>
        <taxon>Ecdysozoa</taxon>
        <taxon>Arthropoda</taxon>
        <taxon>Hexapoda</taxon>
        <taxon>Insecta</taxon>
        <taxon>Pterygota</taxon>
        <taxon>Neoptera</taxon>
        <taxon>Endopterygota</taxon>
        <taxon>Coleoptera</taxon>
        <taxon>Polyphaga</taxon>
        <taxon>Elateriformia</taxon>
        <taxon>Elateroidea</taxon>
        <taxon>Lampyridae</taxon>
        <taxon>Luciolinae</taxon>
        <taxon>Aquatica</taxon>
    </lineage>
</organism>
<dbReference type="SUPFAM" id="SSF47565">
    <property type="entry name" value="Insect pheromone/odorant-binding proteins"/>
    <property type="match status" value="1"/>
</dbReference>
<feature type="chain" id="PRO_5042871994" evidence="1">
    <location>
        <begin position="21"/>
        <end position="152"/>
    </location>
</feature>
<reference evidence="3" key="1">
    <citation type="submission" date="2023-01" db="EMBL/GenBank/DDBJ databases">
        <title>Key to firefly adult light organ development and bioluminescence: homeobox transcription factors regulate luciferase expression and transportation to peroxisome.</title>
        <authorList>
            <person name="Fu X."/>
        </authorList>
    </citation>
    <scope>NUCLEOTIDE SEQUENCE [LARGE SCALE GENOMIC DNA]</scope>
</reference>
<comment type="caution">
    <text evidence="2">The sequence shown here is derived from an EMBL/GenBank/DDBJ whole genome shotgun (WGS) entry which is preliminary data.</text>
</comment>
<keyword evidence="1" id="KW-0732">Signal</keyword>